<keyword evidence="1 4" id="KW-0808">Transferase</keyword>
<dbReference type="Pfam" id="PF00583">
    <property type="entry name" value="Acetyltransf_1"/>
    <property type="match status" value="1"/>
</dbReference>
<dbReference type="GO" id="GO:0016747">
    <property type="term" value="F:acyltransferase activity, transferring groups other than amino-acyl groups"/>
    <property type="evidence" value="ECO:0007669"/>
    <property type="project" value="InterPro"/>
</dbReference>
<dbReference type="RefSeq" id="WP_129602637.1">
    <property type="nucleotide sequence ID" value="NZ_SBLB01000004.1"/>
</dbReference>
<accession>A0A4Q2UIN8</accession>
<sequence>MLHIRPVQPADWPALAAIYQQGIDTGHATFETKAPPPDEMAQHYLPAPQLVADQNGTLVGYALLSGVSGRCVYGGVAEVSLYVRASERGKGIGHQLLEQLIIDSEAQGFWTLQAGIFPENLASVALHHRAGFRTVGYREKLGQRQGVWRDVLLLERRSPTVGIGSPP</sequence>
<dbReference type="PROSITE" id="PS51186">
    <property type="entry name" value="GNAT"/>
    <property type="match status" value="1"/>
</dbReference>
<dbReference type="EMBL" id="SBLB01000004">
    <property type="protein sequence ID" value="RYC68986.1"/>
    <property type="molecule type" value="Genomic_DNA"/>
</dbReference>
<evidence type="ECO:0000259" key="3">
    <source>
        <dbReference type="PROSITE" id="PS51186"/>
    </source>
</evidence>
<proteinExistence type="predicted"/>
<reference evidence="4 5" key="1">
    <citation type="submission" date="2019-01" db="EMBL/GenBank/DDBJ databases">
        <title>Spirosoma flava sp. nov., a propanil-degrading bacterium isolated from herbicide-contaminated soil.</title>
        <authorList>
            <person name="Zhang L."/>
            <person name="Jiang J.-D."/>
        </authorList>
    </citation>
    <scope>NUCLEOTIDE SEQUENCE [LARGE SCALE GENOMIC DNA]</scope>
    <source>
        <strain evidence="4 5">TY50</strain>
    </source>
</reference>
<evidence type="ECO:0000313" key="4">
    <source>
        <dbReference type="EMBL" id="RYC68986.1"/>
    </source>
</evidence>
<protein>
    <submittedName>
        <fullName evidence="4">N-acetyltransferase family protein</fullName>
    </submittedName>
</protein>
<dbReference type="AlphaFoldDB" id="A0A4Q2UIN8"/>
<evidence type="ECO:0000256" key="1">
    <source>
        <dbReference type="ARBA" id="ARBA00022679"/>
    </source>
</evidence>
<comment type="caution">
    <text evidence="4">The sequence shown here is derived from an EMBL/GenBank/DDBJ whole genome shotgun (WGS) entry which is preliminary data.</text>
</comment>
<evidence type="ECO:0000313" key="5">
    <source>
        <dbReference type="Proteomes" id="UP000290407"/>
    </source>
</evidence>
<gene>
    <name evidence="4" type="ORF">EQG79_16425</name>
</gene>
<evidence type="ECO:0000256" key="2">
    <source>
        <dbReference type="ARBA" id="ARBA00023315"/>
    </source>
</evidence>
<keyword evidence="2" id="KW-0012">Acyltransferase</keyword>
<keyword evidence="5" id="KW-1185">Reference proteome</keyword>
<dbReference type="InterPro" id="IPR000182">
    <property type="entry name" value="GNAT_dom"/>
</dbReference>
<name>A0A4Q2UIN8_9BACT</name>
<feature type="domain" description="N-acetyltransferase" evidence="3">
    <location>
        <begin position="2"/>
        <end position="155"/>
    </location>
</feature>
<organism evidence="4 5">
    <name type="scientific">Spirosoma sordidisoli</name>
    <dbReference type="NCBI Taxonomy" id="2502893"/>
    <lineage>
        <taxon>Bacteria</taxon>
        <taxon>Pseudomonadati</taxon>
        <taxon>Bacteroidota</taxon>
        <taxon>Cytophagia</taxon>
        <taxon>Cytophagales</taxon>
        <taxon>Cytophagaceae</taxon>
        <taxon>Spirosoma</taxon>
    </lineage>
</organism>
<dbReference type="Gene3D" id="3.40.630.30">
    <property type="match status" value="1"/>
</dbReference>
<dbReference type="InterPro" id="IPR016181">
    <property type="entry name" value="Acyl_CoA_acyltransferase"/>
</dbReference>
<dbReference type="Proteomes" id="UP000290407">
    <property type="component" value="Unassembled WGS sequence"/>
</dbReference>
<dbReference type="PANTHER" id="PTHR43072:SF23">
    <property type="entry name" value="UPF0039 PROTEIN C11D3.02C"/>
    <property type="match status" value="1"/>
</dbReference>
<dbReference type="CDD" id="cd04301">
    <property type="entry name" value="NAT_SF"/>
    <property type="match status" value="1"/>
</dbReference>
<dbReference type="PANTHER" id="PTHR43072">
    <property type="entry name" value="N-ACETYLTRANSFERASE"/>
    <property type="match status" value="1"/>
</dbReference>
<dbReference type="SUPFAM" id="SSF55729">
    <property type="entry name" value="Acyl-CoA N-acyltransferases (Nat)"/>
    <property type="match status" value="1"/>
</dbReference>